<organism evidence="2 3">
    <name type="scientific">Polyporus arcularius HHB13444</name>
    <dbReference type="NCBI Taxonomy" id="1314778"/>
    <lineage>
        <taxon>Eukaryota</taxon>
        <taxon>Fungi</taxon>
        <taxon>Dikarya</taxon>
        <taxon>Basidiomycota</taxon>
        <taxon>Agaricomycotina</taxon>
        <taxon>Agaricomycetes</taxon>
        <taxon>Polyporales</taxon>
        <taxon>Polyporaceae</taxon>
        <taxon>Polyporus</taxon>
    </lineage>
</organism>
<feature type="compositionally biased region" description="Polar residues" evidence="1">
    <location>
        <begin position="68"/>
        <end position="81"/>
    </location>
</feature>
<accession>A0A5C3P6X1</accession>
<dbReference type="AlphaFoldDB" id="A0A5C3P6X1"/>
<evidence type="ECO:0000256" key="1">
    <source>
        <dbReference type="SAM" id="MobiDB-lite"/>
    </source>
</evidence>
<feature type="compositionally biased region" description="Polar residues" evidence="1">
    <location>
        <begin position="154"/>
        <end position="166"/>
    </location>
</feature>
<feature type="compositionally biased region" description="Basic residues" evidence="1">
    <location>
        <begin position="45"/>
        <end position="67"/>
    </location>
</feature>
<dbReference type="InParanoid" id="A0A5C3P6X1"/>
<gene>
    <name evidence="2" type="ORF">K466DRAFT_334730</name>
</gene>
<proteinExistence type="predicted"/>
<sequence>MPATMRGSDFREAEVRTRLDHLGPIPLLQHRTPGHPAAAAPAARARQHFRSRRSRRHGLNRDARRRASSTTPRDIPQTTEGSEPALSRCDGYVATGSAGLVLSTTYRGFYGNPLALTVPCTRKLSYVHTGTPGVCIHDPQTLCRTALIRSANGAASSGVGTRTSEQPEGAHAGGVASADEVRERGAHAAIPLSRGSSPIHYH</sequence>
<evidence type="ECO:0000313" key="2">
    <source>
        <dbReference type="EMBL" id="TFK81543.1"/>
    </source>
</evidence>
<evidence type="ECO:0000313" key="3">
    <source>
        <dbReference type="Proteomes" id="UP000308197"/>
    </source>
</evidence>
<name>A0A5C3P6X1_9APHY</name>
<dbReference type="EMBL" id="ML211590">
    <property type="protein sequence ID" value="TFK81543.1"/>
    <property type="molecule type" value="Genomic_DNA"/>
</dbReference>
<feature type="region of interest" description="Disordered" evidence="1">
    <location>
        <begin position="154"/>
        <end position="202"/>
    </location>
</feature>
<protein>
    <submittedName>
        <fullName evidence="2">Uncharacterized protein</fullName>
    </submittedName>
</protein>
<keyword evidence="3" id="KW-1185">Reference proteome</keyword>
<reference evidence="2 3" key="1">
    <citation type="journal article" date="2019" name="Nat. Ecol. Evol.">
        <title>Megaphylogeny resolves global patterns of mushroom evolution.</title>
        <authorList>
            <person name="Varga T."/>
            <person name="Krizsan K."/>
            <person name="Foldi C."/>
            <person name="Dima B."/>
            <person name="Sanchez-Garcia M."/>
            <person name="Sanchez-Ramirez S."/>
            <person name="Szollosi G.J."/>
            <person name="Szarkandi J.G."/>
            <person name="Papp V."/>
            <person name="Albert L."/>
            <person name="Andreopoulos W."/>
            <person name="Angelini C."/>
            <person name="Antonin V."/>
            <person name="Barry K.W."/>
            <person name="Bougher N.L."/>
            <person name="Buchanan P."/>
            <person name="Buyck B."/>
            <person name="Bense V."/>
            <person name="Catcheside P."/>
            <person name="Chovatia M."/>
            <person name="Cooper J."/>
            <person name="Damon W."/>
            <person name="Desjardin D."/>
            <person name="Finy P."/>
            <person name="Geml J."/>
            <person name="Haridas S."/>
            <person name="Hughes K."/>
            <person name="Justo A."/>
            <person name="Karasinski D."/>
            <person name="Kautmanova I."/>
            <person name="Kiss B."/>
            <person name="Kocsube S."/>
            <person name="Kotiranta H."/>
            <person name="LaButti K.M."/>
            <person name="Lechner B.E."/>
            <person name="Liimatainen K."/>
            <person name="Lipzen A."/>
            <person name="Lukacs Z."/>
            <person name="Mihaltcheva S."/>
            <person name="Morgado L.N."/>
            <person name="Niskanen T."/>
            <person name="Noordeloos M.E."/>
            <person name="Ohm R.A."/>
            <person name="Ortiz-Santana B."/>
            <person name="Ovrebo C."/>
            <person name="Racz N."/>
            <person name="Riley R."/>
            <person name="Savchenko A."/>
            <person name="Shiryaev A."/>
            <person name="Soop K."/>
            <person name="Spirin V."/>
            <person name="Szebenyi C."/>
            <person name="Tomsovsky M."/>
            <person name="Tulloss R.E."/>
            <person name="Uehling J."/>
            <person name="Grigoriev I.V."/>
            <person name="Vagvolgyi C."/>
            <person name="Papp T."/>
            <person name="Martin F.M."/>
            <person name="Miettinen O."/>
            <person name="Hibbett D.S."/>
            <person name="Nagy L.G."/>
        </authorList>
    </citation>
    <scope>NUCLEOTIDE SEQUENCE [LARGE SCALE GENOMIC DNA]</scope>
    <source>
        <strain evidence="2 3">HHB13444</strain>
    </source>
</reference>
<dbReference type="Proteomes" id="UP000308197">
    <property type="component" value="Unassembled WGS sequence"/>
</dbReference>
<feature type="region of interest" description="Disordered" evidence="1">
    <location>
        <begin position="24"/>
        <end position="88"/>
    </location>
</feature>